<keyword evidence="3" id="KW-0813">Transport</keyword>
<feature type="transmembrane region" description="Helical" evidence="8">
    <location>
        <begin position="94"/>
        <end position="112"/>
    </location>
</feature>
<evidence type="ECO:0000256" key="3">
    <source>
        <dbReference type="ARBA" id="ARBA00022448"/>
    </source>
</evidence>
<feature type="transmembrane region" description="Helical" evidence="8">
    <location>
        <begin position="42"/>
        <end position="62"/>
    </location>
</feature>
<keyword evidence="4 8" id="KW-1003">Cell membrane</keyword>
<dbReference type="InterPro" id="IPR002781">
    <property type="entry name" value="TM_pro_TauE-like"/>
</dbReference>
<dbReference type="PANTHER" id="PTHR30269:SF38">
    <property type="entry name" value="SULFITE EXPORTER TAUE_SAFE"/>
    <property type="match status" value="1"/>
</dbReference>
<evidence type="ECO:0000256" key="5">
    <source>
        <dbReference type="ARBA" id="ARBA00022692"/>
    </source>
</evidence>
<dbReference type="InterPro" id="IPR052017">
    <property type="entry name" value="TSUP"/>
</dbReference>
<evidence type="ECO:0000256" key="6">
    <source>
        <dbReference type="ARBA" id="ARBA00022989"/>
    </source>
</evidence>
<evidence type="ECO:0000313" key="10">
    <source>
        <dbReference type="Proteomes" id="UP000075636"/>
    </source>
</evidence>
<comment type="caution">
    <text evidence="9">The sequence shown here is derived from an EMBL/GenBank/DDBJ whole genome shotgun (WGS) entry which is preliminary data.</text>
</comment>
<protein>
    <recommendedName>
        <fullName evidence="8">Probable membrane transporter protein</fullName>
    </recommendedName>
</protein>
<sequence>MAGFSYLASHAFIAFALSAVSGGGAGLVLMPVLGLLLRPEGVPVALSISTAVSSVSCILLFFRNIRWHVVLHFVPPALPAAWVGLLLLRQLEPAYLNLLLGLFLISNLPLVLRRQREIETVPQAGNIAWLPVVGTLAGFESGFTGAVGLLFNRFYHRLGLNKQEIVATRAANDVLLHLVKVVLYVSYGMLDRATLTAGVAMMVIAGNQIVTKDRIGVHYSWESSEIKMAFYWRQHRVALEVEKPFEIEVRHAVKLKNGTSPNSEAVQQKSYNILHVSAFNGIYITHANSPDT</sequence>
<evidence type="ECO:0000256" key="7">
    <source>
        <dbReference type="ARBA" id="ARBA00023136"/>
    </source>
</evidence>
<dbReference type="AlphaFoldDB" id="A0A149TN34"/>
<dbReference type="PANTHER" id="PTHR30269">
    <property type="entry name" value="TRANSMEMBRANE PROTEIN YFCA"/>
    <property type="match status" value="1"/>
</dbReference>
<evidence type="ECO:0000313" key="9">
    <source>
        <dbReference type="EMBL" id="KXV50799.1"/>
    </source>
</evidence>
<keyword evidence="6 8" id="KW-1133">Transmembrane helix</keyword>
<feature type="transmembrane region" description="Helical" evidence="8">
    <location>
        <begin position="12"/>
        <end position="36"/>
    </location>
</feature>
<evidence type="ECO:0000256" key="1">
    <source>
        <dbReference type="ARBA" id="ARBA00004651"/>
    </source>
</evidence>
<dbReference type="Pfam" id="PF01925">
    <property type="entry name" value="TauE"/>
    <property type="match status" value="1"/>
</dbReference>
<comment type="subcellular location">
    <subcellularLocation>
        <location evidence="1 8">Cell membrane</location>
        <topology evidence="1 8">Multi-pass membrane protein</topology>
    </subcellularLocation>
</comment>
<feature type="transmembrane region" description="Helical" evidence="8">
    <location>
        <begin position="69"/>
        <end position="88"/>
    </location>
</feature>
<dbReference type="EMBL" id="LHZR01000068">
    <property type="protein sequence ID" value="KXV50799.1"/>
    <property type="molecule type" value="Genomic_DNA"/>
</dbReference>
<name>A0A149TN34_9PROT</name>
<organism evidence="9 10">
    <name type="scientific">Gluconobacter albidus</name>
    <dbReference type="NCBI Taxonomy" id="318683"/>
    <lineage>
        <taxon>Bacteria</taxon>
        <taxon>Pseudomonadati</taxon>
        <taxon>Pseudomonadota</taxon>
        <taxon>Alphaproteobacteria</taxon>
        <taxon>Acetobacterales</taxon>
        <taxon>Acetobacteraceae</taxon>
        <taxon>Gluconobacter</taxon>
    </lineage>
</organism>
<evidence type="ECO:0000256" key="2">
    <source>
        <dbReference type="ARBA" id="ARBA00009142"/>
    </source>
</evidence>
<dbReference type="OrthoDB" id="8421744at2"/>
<dbReference type="Proteomes" id="UP000075636">
    <property type="component" value="Unassembled WGS sequence"/>
</dbReference>
<dbReference type="GO" id="GO:0005886">
    <property type="term" value="C:plasma membrane"/>
    <property type="evidence" value="ECO:0007669"/>
    <property type="project" value="UniProtKB-SubCell"/>
</dbReference>
<keyword evidence="5 8" id="KW-0812">Transmembrane</keyword>
<evidence type="ECO:0000256" key="4">
    <source>
        <dbReference type="ARBA" id="ARBA00022475"/>
    </source>
</evidence>
<keyword evidence="7 8" id="KW-0472">Membrane</keyword>
<evidence type="ECO:0000256" key="8">
    <source>
        <dbReference type="RuleBase" id="RU363041"/>
    </source>
</evidence>
<accession>A0A149TN34</accession>
<comment type="similarity">
    <text evidence="2 8">Belongs to the 4-toluene sulfonate uptake permease (TSUP) (TC 2.A.102) family.</text>
</comment>
<proteinExistence type="inferred from homology"/>
<reference evidence="9 10" key="1">
    <citation type="submission" date="2015-06" db="EMBL/GenBank/DDBJ databases">
        <title>Improved classification and identification of acetic acid bacteria using matrix-assisted laser desorption/ionization time-of-flight mass spectrometry; Gluconobacter nephelii and Gluconobacter uchimurae are later heterotypic synonyms of Gluconobacter japonicus and Gluconobacter oxydans, respectively.</title>
        <authorList>
            <person name="Li L."/>
            <person name="Cleenwerck I."/>
            <person name="De Vuyst L."/>
            <person name="Vandamme P."/>
        </authorList>
    </citation>
    <scope>NUCLEOTIDE SEQUENCE [LARGE SCALE GENOMIC DNA]</scope>
    <source>
        <strain evidence="9 10">LMG 1768</strain>
    </source>
</reference>
<gene>
    <name evidence="9" type="ORF">AD945_01250</name>
</gene>
<dbReference type="PATRIC" id="fig|318683.6.peg.3698"/>